<feature type="region of interest" description="Disordered" evidence="1">
    <location>
        <begin position="314"/>
        <end position="428"/>
    </location>
</feature>
<dbReference type="Proteomes" id="UP000254134">
    <property type="component" value="Unassembled WGS sequence"/>
</dbReference>
<dbReference type="SUPFAM" id="SSF53244">
    <property type="entry name" value="MurD-like peptide ligases, peptide-binding domain"/>
    <property type="match status" value="1"/>
</dbReference>
<feature type="domain" description="Mur ligase central" evidence="3">
    <location>
        <begin position="84"/>
        <end position="230"/>
    </location>
</feature>
<proteinExistence type="predicted"/>
<dbReference type="OrthoDB" id="9800958at2"/>
<dbReference type="GO" id="GO:0016881">
    <property type="term" value="F:acid-amino acid ligase activity"/>
    <property type="evidence" value="ECO:0007669"/>
    <property type="project" value="InterPro"/>
</dbReference>
<feature type="domain" description="Mur ligase C-terminal" evidence="2">
    <location>
        <begin position="253"/>
        <end position="340"/>
    </location>
</feature>
<organism evidence="4 5">
    <name type="scientific">Gaiella occulta</name>
    <dbReference type="NCBI Taxonomy" id="1002870"/>
    <lineage>
        <taxon>Bacteria</taxon>
        <taxon>Bacillati</taxon>
        <taxon>Actinomycetota</taxon>
        <taxon>Thermoleophilia</taxon>
        <taxon>Gaiellales</taxon>
        <taxon>Gaiellaceae</taxon>
        <taxon>Gaiella</taxon>
    </lineage>
</organism>
<reference evidence="4 5" key="1">
    <citation type="submission" date="2018-07" db="EMBL/GenBank/DDBJ databases">
        <title>High-quality-draft genome sequence of Gaiella occulta.</title>
        <authorList>
            <person name="Severino R."/>
            <person name="Froufe H.J.C."/>
            <person name="Rainey F.A."/>
            <person name="Barroso C."/>
            <person name="Albuquerque L."/>
            <person name="Lobo-Da-Cunha A."/>
            <person name="Da Costa M.S."/>
            <person name="Egas C."/>
        </authorList>
    </citation>
    <scope>NUCLEOTIDE SEQUENCE [LARGE SCALE GENOMIC DNA]</scope>
    <source>
        <strain evidence="4 5">F2-233</strain>
    </source>
</reference>
<comment type="caution">
    <text evidence="4">The sequence shown here is derived from an EMBL/GenBank/DDBJ whole genome shotgun (WGS) entry which is preliminary data.</text>
</comment>
<dbReference type="GO" id="GO:0008360">
    <property type="term" value="P:regulation of cell shape"/>
    <property type="evidence" value="ECO:0007669"/>
    <property type="project" value="UniProtKB-KW"/>
</dbReference>
<dbReference type="PANTHER" id="PTHR23135">
    <property type="entry name" value="MUR LIGASE FAMILY MEMBER"/>
    <property type="match status" value="1"/>
</dbReference>
<dbReference type="Pfam" id="PF02875">
    <property type="entry name" value="Mur_ligase_C"/>
    <property type="match status" value="1"/>
</dbReference>
<dbReference type="InterPro" id="IPR036615">
    <property type="entry name" value="Mur_ligase_C_dom_sf"/>
</dbReference>
<reference evidence="5" key="2">
    <citation type="journal article" date="2019" name="MicrobiologyOpen">
        <title>High-quality draft genome sequence of Gaiella occulta isolated from a 150 meter deep mineral water borehole and comparison with the genome sequences of other deep-branching lineages of the phylum Actinobacteria.</title>
        <authorList>
            <person name="Severino R."/>
            <person name="Froufe H.J.C."/>
            <person name="Barroso C."/>
            <person name="Albuquerque L."/>
            <person name="Lobo-da-Cunha A."/>
            <person name="da Costa M.S."/>
            <person name="Egas C."/>
        </authorList>
    </citation>
    <scope>NUCLEOTIDE SEQUENCE [LARGE SCALE GENOMIC DNA]</scope>
    <source>
        <strain evidence="5">F2-233</strain>
    </source>
</reference>
<dbReference type="GO" id="GO:0051301">
    <property type="term" value="P:cell division"/>
    <property type="evidence" value="ECO:0007669"/>
    <property type="project" value="UniProtKB-KW"/>
</dbReference>
<keyword evidence="4" id="KW-0436">Ligase</keyword>
<dbReference type="Gene3D" id="3.90.190.20">
    <property type="entry name" value="Mur ligase, C-terminal domain"/>
    <property type="match status" value="1"/>
</dbReference>
<evidence type="ECO:0000259" key="2">
    <source>
        <dbReference type="Pfam" id="PF02875"/>
    </source>
</evidence>
<evidence type="ECO:0000313" key="5">
    <source>
        <dbReference type="Proteomes" id="UP000254134"/>
    </source>
</evidence>
<evidence type="ECO:0000256" key="1">
    <source>
        <dbReference type="SAM" id="MobiDB-lite"/>
    </source>
</evidence>
<feature type="compositionally biased region" description="Low complexity" evidence="1">
    <location>
        <begin position="352"/>
        <end position="362"/>
    </location>
</feature>
<accession>A0A7M2YV15</accession>
<name>A0A7M2YV15_9ACTN</name>
<protein>
    <submittedName>
        <fullName evidence="4">Mur ligase middle domain</fullName>
    </submittedName>
</protein>
<dbReference type="InterPro" id="IPR036565">
    <property type="entry name" value="Mur-like_cat_sf"/>
</dbReference>
<dbReference type="RefSeq" id="WP_114796887.1">
    <property type="nucleotide sequence ID" value="NZ_QQZY01000006.1"/>
</dbReference>
<dbReference type="GO" id="GO:0071555">
    <property type="term" value="P:cell wall organization"/>
    <property type="evidence" value="ECO:0007669"/>
    <property type="project" value="UniProtKB-KW"/>
</dbReference>
<dbReference type="GO" id="GO:0009252">
    <property type="term" value="P:peptidoglycan biosynthetic process"/>
    <property type="evidence" value="ECO:0007669"/>
    <property type="project" value="UniProtKB-KW"/>
</dbReference>
<dbReference type="Gene3D" id="3.40.1190.10">
    <property type="entry name" value="Mur-like, catalytic domain"/>
    <property type="match status" value="1"/>
</dbReference>
<evidence type="ECO:0000313" key="4">
    <source>
        <dbReference type="EMBL" id="RDI73916.1"/>
    </source>
</evidence>
<feature type="compositionally biased region" description="Basic and acidic residues" evidence="1">
    <location>
        <begin position="408"/>
        <end position="428"/>
    </location>
</feature>
<dbReference type="PANTHER" id="PTHR23135:SF4">
    <property type="entry name" value="UDP-N-ACETYLMURAMOYL-L-ALANYL-D-GLUTAMATE--2,6-DIAMINOPIMELATE LIGASE MURE HOMOLOG, CHLOROPLASTIC"/>
    <property type="match status" value="1"/>
</dbReference>
<sequence>MRLSELIETVPAADRDVRIAHAVGDARAAGPGALFVARKGTTVDGHAFVADAARDGCSAVVGADELPRQVAALLRERGVPYVPVELQRLLAQTVAAGCRYCFMKATSHAIDQRRTAAVDFDGGVFTTLDHDHLDYHRTLESYAAVERRFHADLPASAFALGNADSARGRSMVAATGASVAFYGTGADALLPWSLRRCDEHGMAMRIGPHRVRTRLLGEHTAGSLAAAVTAATLLGENIERVIEAVPLLRGAPGRMQRVASGPVLGLVDYAHTPAALGAALATARRLRPGGKLIVVGGCGGDKDRQKRPAMGAQIATADLPIFTSDNPRSEDPSRSSQRCSPASPRPGAAWCTSSSTGAARSSSPPPSPAPPTSSSSPARATKRRTRSPASSTRSTTGPSSRPRCIQGQDRHVVTHLDARERTGRARAV</sequence>
<dbReference type="Pfam" id="PF08245">
    <property type="entry name" value="Mur_ligase_M"/>
    <property type="match status" value="1"/>
</dbReference>
<dbReference type="InterPro" id="IPR004101">
    <property type="entry name" value="Mur_ligase_C"/>
</dbReference>
<dbReference type="AlphaFoldDB" id="A0A7M2YV15"/>
<dbReference type="SUPFAM" id="SSF53623">
    <property type="entry name" value="MurD-like peptide ligases, catalytic domain"/>
    <property type="match status" value="1"/>
</dbReference>
<feature type="compositionally biased region" description="Low complexity" evidence="1">
    <location>
        <begin position="387"/>
        <end position="403"/>
    </location>
</feature>
<dbReference type="EMBL" id="QQZY01000006">
    <property type="protein sequence ID" value="RDI73916.1"/>
    <property type="molecule type" value="Genomic_DNA"/>
</dbReference>
<keyword evidence="5" id="KW-1185">Reference proteome</keyword>
<gene>
    <name evidence="4" type="ORF">Gocc_2480</name>
</gene>
<dbReference type="SUPFAM" id="SSF63418">
    <property type="entry name" value="MurE/MurF N-terminal domain"/>
    <property type="match status" value="1"/>
</dbReference>
<dbReference type="InterPro" id="IPR035911">
    <property type="entry name" value="MurE/MurF_N"/>
</dbReference>
<evidence type="ECO:0000259" key="3">
    <source>
        <dbReference type="Pfam" id="PF08245"/>
    </source>
</evidence>
<dbReference type="InterPro" id="IPR013221">
    <property type="entry name" value="Mur_ligase_cen"/>
</dbReference>
<dbReference type="GO" id="GO:0005524">
    <property type="term" value="F:ATP binding"/>
    <property type="evidence" value="ECO:0007669"/>
    <property type="project" value="InterPro"/>
</dbReference>